<name>A0ABT0TJP8_9FLAO</name>
<organism evidence="1 2">
    <name type="scientific">Flavobacterium fragile</name>
    <dbReference type="NCBI Taxonomy" id="2949085"/>
    <lineage>
        <taxon>Bacteria</taxon>
        <taxon>Pseudomonadati</taxon>
        <taxon>Bacteroidota</taxon>
        <taxon>Flavobacteriia</taxon>
        <taxon>Flavobacteriales</taxon>
        <taxon>Flavobacteriaceae</taxon>
        <taxon>Flavobacterium</taxon>
    </lineage>
</organism>
<sequence>VVPSQVTLTTVTPNSNLVLNPDGSVDVLPNTLVGTYTLTYQICEVLNSTNCDTAVVTVTVTSGTIDAVNDAGTPVNGFVGGTAVANVLANDTLNGTPVNSSDVTTTFVSSTNVGVTLSGTSVQVAPGTPAGTYTLTYQICEKLNPSNCDTAVVTVTVTAGTIDAVADTAGPINGTTGSTNVVNVLSNDTLNGTPVTPSDVTLTTIIPNTNLVLNPDGSVYVLPNTPAGTYTLTYQICEKLNPSNCDTAVVTVTVTVAQIDAVADTIG</sequence>
<comment type="caution">
    <text evidence="1">The sequence shown here is derived from an EMBL/GenBank/DDBJ whole genome shotgun (WGS) entry which is preliminary data.</text>
</comment>
<protein>
    <submittedName>
        <fullName evidence="1">Gliding motility-associated C-terminal domain-containing protein</fullName>
    </submittedName>
</protein>
<dbReference type="Proteomes" id="UP001203342">
    <property type="component" value="Unassembled WGS sequence"/>
</dbReference>
<evidence type="ECO:0000313" key="2">
    <source>
        <dbReference type="Proteomes" id="UP001203342"/>
    </source>
</evidence>
<keyword evidence="2" id="KW-1185">Reference proteome</keyword>
<feature type="non-terminal residue" evidence="1">
    <location>
        <position position="267"/>
    </location>
</feature>
<evidence type="ECO:0000313" key="1">
    <source>
        <dbReference type="EMBL" id="MCL9771231.1"/>
    </source>
</evidence>
<gene>
    <name evidence="1" type="ORF">NAT47_12505</name>
</gene>
<proteinExistence type="predicted"/>
<dbReference type="EMBL" id="JAMLJN010000026">
    <property type="protein sequence ID" value="MCL9771231.1"/>
    <property type="molecule type" value="Genomic_DNA"/>
</dbReference>
<reference evidence="1 2" key="1">
    <citation type="submission" date="2022-05" db="EMBL/GenBank/DDBJ databases">
        <title>Flavobacterium sp., isolated from activated sludge.</title>
        <authorList>
            <person name="Ran Q."/>
        </authorList>
    </citation>
    <scope>NUCLEOTIDE SEQUENCE [LARGE SCALE GENOMIC DNA]</scope>
    <source>
        <strain evidence="1 2">HXWNR69</strain>
    </source>
</reference>
<feature type="non-terminal residue" evidence="1">
    <location>
        <position position="1"/>
    </location>
</feature>
<accession>A0ABT0TJP8</accession>